<accession>A0A2R4XGC0</accession>
<dbReference type="CDD" id="cd07012">
    <property type="entry name" value="PBP2_Bug_TTT"/>
    <property type="match status" value="1"/>
</dbReference>
<dbReference type="Proteomes" id="UP000244571">
    <property type="component" value="Chromosome"/>
</dbReference>
<sequence>MRIFKKSVFAICAAALSIAASPAAAKFPDAPVTLIVPYSAGGVTDAYARSIGQKLSEMWDQPVLVDNRPGGGTIIGTTAATRADPDGYTILVTSYGFTSNQVLKSSLPYDPKALTPILLIGNSSNMFVINKDQPFNNLSEIIEWAKKNPGELTLASSGNGSSPHIAAELFATEAGVKITHIPYKGTSPAMTDVMGGQVIGIFDGPSSMRRVEAGQLKAIAIASDGPHPNAQGVPTFKEQGIDLVFGSYFGFFVPTGTPEDIQSFIFESIETAMQDPKVAEVIAKTGIIQRNGTQQDFKDFLDSELARLTKLVNTEGVSIIVD</sequence>
<dbReference type="Pfam" id="PF03401">
    <property type="entry name" value="TctC"/>
    <property type="match status" value="1"/>
</dbReference>
<dbReference type="InterPro" id="IPR042100">
    <property type="entry name" value="Bug_dom1"/>
</dbReference>
<name>A0A2R4XGC0_9BURK</name>
<dbReference type="OrthoDB" id="8879079at2"/>
<organism evidence="3 4">
    <name type="scientific">Orrella marina</name>
    <dbReference type="NCBI Taxonomy" id="2163011"/>
    <lineage>
        <taxon>Bacteria</taxon>
        <taxon>Pseudomonadati</taxon>
        <taxon>Pseudomonadota</taxon>
        <taxon>Betaproteobacteria</taxon>
        <taxon>Burkholderiales</taxon>
        <taxon>Alcaligenaceae</taxon>
        <taxon>Orrella</taxon>
    </lineage>
</organism>
<dbReference type="Gene3D" id="3.40.190.10">
    <property type="entry name" value="Periplasmic binding protein-like II"/>
    <property type="match status" value="1"/>
</dbReference>
<dbReference type="PANTHER" id="PTHR42928">
    <property type="entry name" value="TRICARBOXYLATE-BINDING PROTEIN"/>
    <property type="match status" value="1"/>
</dbReference>
<feature type="signal peptide" evidence="2">
    <location>
        <begin position="1"/>
        <end position="25"/>
    </location>
</feature>
<dbReference type="PANTHER" id="PTHR42928:SF5">
    <property type="entry name" value="BLR1237 PROTEIN"/>
    <property type="match status" value="1"/>
</dbReference>
<feature type="chain" id="PRO_5015326406" evidence="2">
    <location>
        <begin position="26"/>
        <end position="322"/>
    </location>
</feature>
<dbReference type="SUPFAM" id="SSF53850">
    <property type="entry name" value="Periplasmic binding protein-like II"/>
    <property type="match status" value="1"/>
</dbReference>
<evidence type="ECO:0000256" key="1">
    <source>
        <dbReference type="ARBA" id="ARBA00006987"/>
    </source>
</evidence>
<evidence type="ECO:0000256" key="2">
    <source>
        <dbReference type="SAM" id="SignalP"/>
    </source>
</evidence>
<keyword evidence="2" id="KW-0732">Signal</keyword>
<dbReference type="EMBL" id="CP028901">
    <property type="protein sequence ID" value="AWB32831.1"/>
    <property type="molecule type" value="Genomic_DNA"/>
</dbReference>
<keyword evidence="4" id="KW-1185">Reference proteome</keyword>
<reference evidence="3 4" key="1">
    <citation type="submission" date="2018-04" db="EMBL/GenBank/DDBJ databases">
        <title>Bordetella sp. HZ20 isolated from seawater.</title>
        <authorList>
            <person name="Sun C."/>
        </authorList>
    </citation>
    <scope>NUCLEOTIDE SEQUENCE [LARGE SCALE GENOMIC DNA]</scope>
    <source>
        <strain evidence="3 4">HZ20</strain>
    </source>
</reference>
<dbReference type="Gene3D" id="3.40.190.150">
    <property type="entry name" value="Bordetella uptake gene, domain 1"/>
    <property type="match status" value="1"/>
</dbReference>
<comment type="similarity">
    <text evidence="1">Belongs to the UPF0065 (bug) family.</text>
</comment>
<dbReference type="KEGG" id="boz:DBV39_02845"/>
<dbReference type="AlphaFoldDB" id="A0A2R4XGC0"/>
<protein>
    <submittedName>
        <fullName evidence="3">LacI family transcriptional regulator</fullName>
    </submittedName>
</protein>
<proteinExistence type="inferred from homology"/>
<dbReference type="InterPro" id="IPR005064">
    <property type="entry name" value="BUG"/>
</dbReference>
<gene>
    <name evidence="3" type="ORF">DBV39_02845</name>
</gene>
<dbReference type="PIRSF" id="PIRSF017082">
    <property type="entry name" value="YflP"/>
    <property type="match status" value="1"/>
</dbReference>
<evidence type="ECO:0000313" key="3">
    <source>
        <dbReference type="EMBL" id="AWB32831.1"/>
    </source>
</evidence>
<dbReference type="RefSeq" id="WP_108620272.1">
    <property type="nucleotide sequence ID" value="NZ_CP028901.1"/>
</dbReference>
<evidence type="ECO:0000313" key="4">
    <source>
        <dbReference type="Proteomes" id="UP000244571"/>
    </source>
</evidence>